<organism evidence="2 3">
    <name type="scientific">Pleurodeles waltl</name>
    <name type="common">Iberian ribbed newt</name>
    <dbReference type="NCBI Taxonomy" id="8319"/>
    <lineage>
        <taxon>Eukaryota</taxon>
        <taxon>Metazoa</taxon>
        <taxon>Chordata</taxon>
        <taxon>Craniata</taxon>
        <taxon>Vertebrata</taxon>
        <taxon>Euteleostomi</taxon>
        <taxon>Amphibia</taxon>
        <taxon>Batrachia</taxon>
        <taxon>Caudata</taxon>
        <taxon>Salamandroidea</taxon>
        <taxon>Salamandridae</taxon>
        <taxon>Pleurodelinae</taxon>
        <taxon>Pleurodeles</taxon>
    </lineage>
</organism>
<evidence type="ECO:0000313" key="3">
    <source>
        <dbReference type="Proteomes" id="UP001066276"/>
    </source>
</evidence>
<keyword evidence="3" id="KW-1185">Reference proteome</keyword>
<reference evidence="2" key="1">
    <citation type="journal article" date="2022" name="bioRxiv">
        <title>Sequencing and chromosome-scale assembly of the giantPleurodeles waltlgenome.</title>
        <authorList>
            <person name="Brown T."/>
            <person name="Elewa A."/>
            <person name="Iarovenko S."/>
            <person name="Subramanian E."/>
            <person name="Araus A.J."/>
            <person name="Petzold A."/>
            <person name="Susuki M."/>
            <person name="Suzuki K.-i.T."/>
            <person name="Hayashi T."/>
            <person name="Toyoda A."/>
            <person name="Oliveira C."/>
            <person name="Osipova E."/>
            <person name="Leigh N.D."/>
            <person name="Simon A."/>
            <person name="Yun M.H."/>
        </authorList>
    </citation>
    <scope>NUCLEOTIDE SEQUENCE</scope>
    <source>
        <strain evidence="2">20211129_DDA</strain>
        <tissue evidence="2">Liver</tissue>
    </source>
</reference>
<accession>A0AAV7VG05</accession>
<evidence type="ECO:0000313" key="2">
    <source>
        <dbReference type="EMBL" id="KAJ1199836.1"/>
    </source>
</evidence>
<comment type="caution">
    <text evidence="2">The sequence shown here is derived from an EMBL/GenBank/DDBJ whole genome shotgun (WGS) entry which is preliminary data.</text>
</comment>
<feature type="region of interest" description="Disordered" evidence="1">
    <location>
        <begin position="60"/>
        <end position="79"/>
    </location>
</feature>
<sequence length="220" mass="23179">MAVAVPRFLLQHPLLHSGSQSNFLCVGTGTFQAPPQPSGPAQHPHLRPVTPLLCFSSAHSGRPRDWPGGSGSLRPQLGGRPSCTRMGLLVLPGPVYTARLAAATPRLPRLSAHPPVHLTAYPDHPPHLAPLWPDSSLWPLSRIAKRGTAALAHTVVATREPTLRPQATLTAQANSPAQAQTLSWPPLSLCSLSVPPPYPVCVLSYLGQAGCRMNGASSSG</sequence>
<dbReference type="EMBL" id="JANPWB010000003">
    <property type="protein sequence ID" value="KAJ1199836.1"/>
    <property type="molecule type" value="Genomic_DNA"/>
</dbReference>
<dbReference type="Proteomes" id="UP001066276">
    <property type="component" value="Chromosome 2_1"/>
</dbReference>
<dbReference type="AlphaFoldDB" id="A0AAV7VG05"/>
<proteinExistence type="predicted"/>
<protein>
    <submittedName>
        <fullName evidence="2">Uncharacterized protein</fullName>
    </submittedName>
</protein>
<evidence type="ECO:0000256" key="1">
    <source>
        <dbReference type="SAM" id="MobiDB-lite"/>
    </source>
</evidence>
<gene>
    <name evidence="2" type="ORF">NDU88_003668</name>
</gene>
<name>A0AAV7VG05_PLEWA</name>